<evidence type="ECO:0000313" key="8">
    <source>
        <dbReference type="Proteomes" id="UP000031488"/>
    </source>
</evidence>
<feature type="transmembrane region" description="Helical" evidence="5">
    <location>
        <begin position="103"/>
        <end position="122"/>
    </location>
</feature>
<dbReference type="RefSeq" id="WP_052239878.1">
    <property type="nucleotide sequence ID" value="NZ_CP186330.1"/>
</dbReference>
<proteinExistence type="predicted"/>
<dbReference type="InterPro" id="IPR010432">
    <property type="entry name" value="RDD"/>
</dbReference>
<evidence type="ECO:0000256" key="2">
    <source>
        <dbReference type="ARBA" id="ARBA00022692"/>
    </source>
</evidence>
<sequence>MKLPVRRIIAWCIDWVCILGWVAVTAAVGIPLYANGLIHLNDTAQENIVGAAVIVVPIVVAAAVCESRSKPSTPGKRMMHLQVRTGSARPNFLRALARNSLKLGVPWLIGHTAVYAISSATADGTTPTAVWVLIAAAYAIPLVYVVALFVADGRTPYDRICSTAVTATPPASETRVL</sequence>
<dbReference type="PATRIC" id="fig|1703.6.peg.1406"/>
<gene>
    <name evidence="7" type="ORF">AE0388_1513</name>
</gene>
<keyword evidence="3 5" id="KW-1133">Transmembrane helix</keyword>
<dbReference type="OrthoDB" id="7632473at2"/>
<organism evidence="7 8">
    <name type="scientific">Brevibacterium linens</name>
    <dbReference type="NCBI Taxonomy" id="1703"/>
    <lineage>
        <taxon>Bacteria</taxon>
        <taxon>Bacillati</taxon>
        <taxon>Actinomycetota</taxon>
        <taxon>Actinomycetes</taxon>
        <taxon>Micrococcales</taxon>
        <taxon>Brevibacteriaceae</taxon>
        <taxon>Brevibacterium</taxon>
    </lineage>
</organism>
<feature type="domain" description="RDD" evidence="6">
    <location>
        <begin position="4"/>
        <end position="103"/>
    </location>
</feature>
<name>A0A0B9A2V8_BRELN</name>
<keyword evidence="2 5" id="KW-0812">Transmembrane</keyword>
<evidence type="ECO:0000256" key="4">
    <source>
        <dbReference type="ARBA" id="ARBA00023136"/>
    </source>
</evidence>
<dbReference type="GO" id="GO:0016020">
    <property type="term" value="C:membrane"/>
    <property type="evidence" value="ECO:0007669"/>
    <property type="project" value="UniProtKB-SubCell"/>
</dbReference>
<protein>
    <submittedName>
        <fullName evidence="7">RDD domain containing protein</fullName>
    </submittedName>
</protein>
<accession>A0A0B9A2V8</accession>
<comment type="caution">
    <text evidence="7">The sequence shown here is derived from an EMBL/GenBank/DDBJ whole genome shotgun (WGS) entry which is preliminary data.</text>
</comment>
<dbReference type="Proteomes" id="UP000031488">
    <property type="component" value="Unassembled WGS sequence"/>
</dbReference>
<dbReference type="Pfam" id="PF06271">
    <property type="entry name" value="RDD"/>
    <property type="match status" value="1"/>
</dbReference>
<feature type="transmembrane region" description="Helical" evidence="5">
    <location>
        <begin position="12"/>
        <end position="33"/>
    </location>
</feature>
<dbReference type="AlphaFoldDB" id="A0A0B9A2V8"/>
<keyword evidence="8" id="KW-1185">Reference proteome</keyword>
<evidence type="ECO:0000256" key="3">
    <source>
        <dbReference type="ARBA" id="ARBA00022989"/>
    </source>
</evidence>
<evidence type="ECO:0000256" key="1">
    <source>
        <dbReference type="ARBA" id="ARBA00004141"/>
    </source>
</evidence>
<evidence type="ECO:0000256" key="5">
    <source>
        <dbReference type="SAM" id="Phobius"/>
    </source>
</evidence>
<comment type="subcellular location">
    <subcellularLocation>
        <location evidence="1">Membrane</location>
        <topology evidence="1">Multi-pass membrane protein</topology>
    </subcellularLocation>
</comment>
<feature type="transmembrane region" description="Helical" evidence="5">
    <location>
        <begin position="48"/>
        <end position="69"/>
    </location>
</feature>
<reference evidence="7 8" key="1">
    <citation type="submission" date="2014-11" db="EMBL/GenBank/DDBJ databases">
        <title>Draft Genome Sequence of Brevibacterium linens AE038-8.</title>
        <authorList>
            <person name="Maizel D."/>
            <person name="Utturkar S.M."/>
            <person name="Brown S.D."/>
            <person name="Ferrero M."/>
            <person name="Rosen B.P."/>
        </authorList>
    </citation>
    <scope>NUCLEOTIDE SEQUENCE [LARGE SCALE GENOMIC DNA]</scope>
    <source>
        <strain evidence="7 8">AE038-8</strain>
    </source>
</reference>
<evidence type="ECO:0000313" key="7">
    <source>
        <dbReference type="EMBL" id="KHS53110.1"/>
    </source>
</evidence>
<feature type="transmembrane region" description="Helical" evidence="5">
    <location>
        <begin position="128"/>
        <end position="150"/>
    </location>
</feature>
<dbReference type="EMBL" id="JTJZ01000017">
    <property type="protein sequence ID" value="KHS53110.1"/>
    <property type="molecule type" value="Genomic_DNA"/>
</dbReference>
<evidence type="ECO:0000259" key="6">
    <source>
        <dbReference type="Pfam" id="PF06271"/>
    </source>
</evidence>
<keyword evidence="4 5" id="KW-0472">Membrane</keyword>